<keyword evidence="2" id="KW-1185">Reference proteome</keyword>
<sequence>MMGMKIKIPKHVASTFFTLCDADRIEINSLIKFVDAKRRILHAFTDLDDIFLEGPLKLEDIILSGFNVFNLINSFSSNPSPISEKELDEWRLDIETVGIFNKRVIKSIIVERMVFVAFARNMPVFMKLSLSDQIALLRHTLYYGASFVNSYLSYELGADTFIRKDFVMPVIGILHCEYLKNDDLYVNLDYYL</sequence>
<name>A0ACB1AAM9_MELEN</name>
<evidence type="ECO:0000313" key="1">
    <source>
        <dbReference type="EMBL" id="CAK5087824.1"/>
    </source>
</evidence>
<proteinExistence type="predicted"/>
<accession>A0ACB1AAM9</accession>
<gene>
    <name evidence="1" type="ORF">MENTE1834_LOCUS35445</name>
</gene>
<dbReference type="EMBL" id="CAVMJV010000067">
    <property type="protein sequence ID" value="CAK5087824.1"/>
    <property type="molecule type" value="Genomic_DNA"/>
</dbReference>
<dbReference type="Proteomes" id="UP001497535">
    <property type="component" value="Unassembled WGS sequence"/>
</dbReference>
<comment type="caution">
    <text evidence="1">The sequence shown here is derived from an EMBL/GenBank/DDBJ whole genome shotgun (WGS) entry which is preliminary data.</text>
</comment>
<protein>
    <submittedName>
        <fullName evidence="1">Uncharacterized protein</fullName>
    </submittedName>
</protein>
<organism evidence="1 2">
    <name type="scientific">Meloidogyne enterolobii</name>
    <name type="common">Root-knot nematode worm</name>
    <name type="synonym">Meloidogyne mayaguensis</name>
    <dbReference type="NCBI Taxonomy" id="390850"/>
    <lineage>
        <taxon>Eukaryota</taxon>
        <taxon>Metazoa</taxon>
        <taxon>Ecdysozoa</taxon>
        <taxon>Nematoda</taxon>
        <taxon>Chromadorea</taxon>
        <taxon>Rhabditida</taxon>
        <taxon>Tylenchina</taxon>
        <taxon>Tylenchomorpha</taxon>
        <taxon>Tylenchoidea</taxon>
        <taxon>Meloidogynidae</taxon>
        <taxon>Meloidogyninae</taxon>
        <taxon>Meloidogyne</taxon>
    </lineage>
</organism>
<reference evidence="1" key="1">
    <citation type="submission" date="2023-11" db="EMBL/GenBank/DDBJ databases">
        <authorList>
            <person name="Poullet M."/>
        </authorList>
    </citation>
    <scope>NUCLEOTIDE SEQUENCE</scope>
    <source>
        <strain evidence="1">E1834</strain>
    </source>
</reference>
<evidence type="ECO:0000313" key="2">
    <source>
        <dbReference type="Proteomes" id="UP001497535"/>
    </source>
</evidence>